<reference evidence="1" key="2">
    <citation type="submission" date="2020-03" db="EMBL/GenBank/DDBJ databases">
        <title>Walnut 2.0.</title>
        <authorList>
            <person name="Marrano A."/>
            <person name="Britton M."/>
            <person name="Zimin A.V."/>
            <person name="Zaini P.A."/>
            <person name="Workman R."/>
            <person name="Puiu D."/>
            <person name="Bianco L."/>
            <person name="Allen B.J."/>
            <person name="Troggio M."/>
            <person name="Leslie C.A."/>
            <person name="Timp W."/>
            <person name="Dendekar A."/>
            <person name="Salzberg S.L."/>
            <person name="Neale D.B."/>
        </authorList>
    </citation>
    <scope>NUCLEOTIDE SEQUENCE</scope>
    <source>
        <tissue evidence="1">Leaves</tissue>
    </source>
</reference>
<dbReference type="PANTHER" id="PTHR19932:SF10">
    <property type="entry name" value="WD REPEAT AND HMG-BOX DNA-BINDING PROTEIN 1"/>
    <property type="match status" value="1"/>
</dbReference>
<dbReference type="EMBL" id="LIHL02000015">
    <property type="protein sequence ID" value="KAF5445351.1"/>
    <property type="molecule type" value="Genomic_DNA"/>
</dbReference>
<evidence type="ECO:0000313" key="1">
    <source>
        <dbReference type="EMBL" id="KAF5445351.1"/>
    </source>
</evidence>
<accession>A0A833SPC5</accession>
<dbReference type="PANTHER" id="PTHR19932">
    <property type="entry name" value="WD REPEAT AND HMG-BOX DNA BINDING PROTEIN"/>
    <property type="match status" value="1"/>
</dbReference>
<proteinExistence type="predicted"/>
<name>A0A833SPC5_JUGRE</name>
<comment type="caution">
    <text evidence="1">The sequence shown here is derived from an EMBL/GenBank/DDBJ whole genome shotgun (WGS) entry which is preliminary data.</text>
</comment>
<gene>
    <name evidence="1" type="ORF">F2P56_034405</name>
</gene>
<dbReference type="Proteomes" id="UP000619265">
    <property type="component" value="Unassembled WGS sequence"/>
</dbReference>
<feature type="non-terminal residue" evidence="1">
    <location>
        <position position="145"/>
    </location>
</feature>
<evidence type="ECO:0000313" key="2">
    <source>
        <dbReference type="Proteomes" id="UP000619265"/>
    </source>
</evidence>
<dbReference type="AlphaFoldDB" id="A0A833SPC5"/>
<organism evidence="1 2">
    <name type="scientific">Juglans regia</name>
    <name type="common">English walnut</name>
    <dbReference type="NCBI Taxonomy" id="51240"/>
    <lineage>
        <taxon>Eukaryota</taxon>
        <taxon>Viridiplantae</taxon>
        <taxon>Streptophyta</taxon>
        <taxon>Embryophyta</taxon>
        <taxon>Tracheophyta</taxon>
        <taxon>Spermatophyta</taxon>
        <taxon>Magnoliopsida</taxon>
        <taxon>eudicotyledons</taxon>
        <taxon>Gunneridae</taxon>
        <taxon>Pentapetalae</taxon>
        <taxon>rosids</taxon>
        <taxon>fabids</taxon>
        <taxon>Fagales</taxon>
        <taxon>Juglandaceae</taxon>
        <taxon>Juglans</taxon>
    </lineage>
</organism>
<reference evidence="1" key="1">
    <citation type="submission" date="2015-10" db="EMBL/GenBank/DDBJ databases">
        <authorList>
            <person name="Martinez-Garcia P.J."/>
            <person name="Crepeau M.W."/>
            <person name="Puiu D."/>
            <person name="Gonzalez-Ibeas D."/>
            <person name="Whalen J."/>
            <person name="Stevens K."/>
            <person name="Paul R."/>
            <person name="Butterfield T."/>
            <person name="Britton M."/>
            <person name="Reagan R."/>
            <person name="Chakraborty S."/>
            <person name="Walawage S.L."/>
            <person name="Vasquez-Gross H.A."/>
            <person name="Cardeno C."/>
            <person name="Famula R."/>
            <person name="Pratt K."/>
            <person name="Kuruganti S."/>
            <person name="Aradhya M.K."/>
            <person name="Leslie C.A."/>
            <person name="Dandekar A.M."/>
            <person name="Salzberg S.L."/>
            <person name="Wegrzyn J.L."/>
            <person name="Langley C.H."/>
            <person name="Neale D.B."/>
        </authorList>
    </citation>
    <scope>NUCLEOTIDE SEQUENCE</scope>
    <source>
        <tissue evidence="1">Leaves</tissue>
    </source>
</reference>
<dbReference type="Gramene" id="Jr15_09090_p1">
    <property type="protein sequence ID" value="cds.Jr15_09090_p1"/>
    <property type="gene ID" value="Jr15_09090"/>
</dbReference>
<protein>
    <submittedName>
        <fullName evidence="1">Uncharacterized protein</fullName>
    </submittedName>
</protein>
<sequence>MRMQVLFANSCKGEKNMSTLMYRPFTTLANNSEKHIRSLDGPVVTAAGFKDELAVVTHASDCLPSNDQVMPKPVLTLLNLSFPLASSDLGAEALENEFILNNMHLLQIQKRMEEMAGAGLDTTSLDDEAFSMEVAQDRCILRLIA</sequence>